<feature type="transmembrane region" description="Helical" evidence="8">
    <location>
        <begin position="92"/>
        <end position="113"/>
    </location>
</feature>
<dbReference type="CDD" id="cd06261">
    <property type="entry name" value="TM_PBP2"/>
    <property type="match status" value="2"/>
</dbReference>
<evidence type="ECO:0000256" key="4">
    <source>
        <dbReference type="ARBA" id="ARBA00022519"/>
    </source>
</evidence>
<feature type="domain" description="ABC transmembrane type-1" evidence="10">
    <location>
        <begin position="383"/>
        <end position="571"/>
    </location>
</feature>
<dbReference type="GO" id="GO:0055085">
    <property type="term" value="P:transmembrane transport"/>
    <property type="evidence" value="ECO:0007669"/>
    <property type="project" value="InterPro"/>
</dbReference>
<keyword evidence="3" id="KW-1003">Cell membrane</keyword>
<feature type="transmembrane region" description="Helical" evidence="8">
    <location>
        <begin position="499"/>
        <end position="520"/>
    </location>
</feature>
<evidence type="ECO:0000256" key="1">
    <source>
        <dbReference type="ARBA" id="ARBA00004429"/>
    </source>
</evidence>
<accession>A0A5N0V0U3</accession>
<name>A0A5N0V0U3_9PSEU</name>
<dbReference type="AlphaFoldDB" id="A0A5N0V0U3"/>
<feature type="transmembrane region" description="Helical" evidence="8">
    <location>
        <begin position="552"/>
        <end position="575"/>
    </location>
</feature>
<feature type="transmembrane region" description="Helical" evidence="8">
    <location>
        <begin position="447"/>
        <end position="466"/>
    </location>
</feature>
<evidence type="ECO:0000256" key="2">
    <source>
        <dbReference type="ARBA" id="ARBA00022448"/>
    </source>
</evidence>
<feature type="transmembrane region" description="Helical" evidence="8">
    <location>
        <begin position="34"/>
        <end position="56"/>
    </location>
</feature>
<dbReference type="Pfam" id="PF00528">
    <property type="entry name" value="BPD_transp_1"/>
    <property type="match status" value="2"/>
</dbReference>
<sequence>MVHATTTMLRAPGEPPAVPPHRRRFRAQYTPERLVLTVFVLAVAALIAAPIVQVILRSFQRQTGLLKWVWSDTHYTELLSSDVLTSARNSCVIALGAMAVATVVGVALGWLVARTDLPFRRAFEVLNLVPFFLSPLIGSIAWTYLGDAHAGLLNQLARSAGLTTGTFFDVHSTAGIIVVLGLFLTPFVMLQCGAAFRQMDSSLEQAAQACGASPFRTAVRITLPLAGPAILSAAILVFVLGIEDLSVPLVLGYGPGIQTLSTRIYDAVQIFPPDYNFGAALGCVLMLITAGCLYLQRRALRDRGFVTVSGRGASAEAIRLGRWRWLALAGELAYLGLAAVLPVGVLAIVAFSAGWTGSIDLGSLTFDNVKALSGQGSVVGRALVNSLVLSTACAFLVVAISVVVVYALERTRITGRRLFEVCLTMPVAVPGLVLGVGLLTLVLRTPLFGSLWIIGIAYTVRFLPFAQRSVSAAFLAVHPELEEAARLSGAGWFRYTRRVLLPLVRPGLAAGWMLVFLTFMRELPMSALLQTSGTQTLSVGLLNSVSFEPPGVTAAFTLLQTVVLLGCSAVFWIVTTRRGDTGNRMAVAM</sequence>
<proteinExistence type="inferred from homology"/>
<evidence type="ECO:0000256" key="6">
    <source>
        <dbReference type="ARBA" id="ARBA00022989"/>
    </source>
</evidence>
<keyword evidence="12" id="KW-1185">Reference proteome</keyword>
<evidence type="ECO:0000313" key="11">
    <source>
        <dbReference type="EMBL" id="KAA9160087.1"/>
    </source>
</evidence>
<keyword evidence="2 8" id="KW-0813">Transport</keyword>
<dbReference type="EMBL" id="VMNW02000025">
    <property type="protein sequence ID" value="KAA9160087.1"/>
    <property type="molecule type" value="Genomic_DNA"/>
</dbReference>
<dbReference type="SUPFAM" id="SSF161098">
    <property type="entry name" value="MetI-like"/>
    <property type="match status" value="2"/>
</dbReference>
<keyword evidence="7 8" id="KW-0472">Membrane</keyword>
<dbReference type="InterPro" id="IPR000515">
    <property type="entry name" value="MetI-like"/>
</dbReference>
<feature type="transmembrane region" description="Helical" evidence="8">
    <location>
        <begin position="418"/>
        <end position="441"/>
    </location>
</feature>
<dbReference type="GO" id="GO:0005886">
    <property type="term" value="C:plasma membrane"/>
    <property type="evidence" value="ECO:0007669"/>
    <property type="project" value="UniProtKB-SubCell"/>
</dbReference>
<dbReference type="PANTHER" id="PTHR43357">
    <property type="entry name" value="INNER MEMBRANE ABC TRANSPORTER PERMEASE PROTEIN YDCV"/>
    <property type="match status" value="1"/>
</dbReference>
<evidence type="ECO:0000256" key="5">
    <source>
        <dbReference type="ARBA" id="ARBA00022692"/>
    </source>
</evidence>
<reference evidence="11" key="1">
    <citation type="submission" date="2019-09" db="EMBL/GenBank/DDBJ databases">
        <authorList>
            <person name="Teo W.F.A."/>
            <person name="Duangmal K."/>
        </authorList>
    </citation>
    <scope>NUCLEOTIDE SEQUENCE [LARGE SCALE GENOMIC DNA]</scope>
    <source>
        <strain evidence="11">K81G1</strain>
    </source>
</reference>
<feature type="transmembrane region" description="Helical" evidence="8">
    <location>
        <begin position="382"/>
        <end position="406"/>
    </location>
</feature>
<evidence type="ECO:0000259" key="10">
    <source>
        <dbReference type="PROSITE" id="PS50928"/>
    </source>
</evidence>
<dbReference type="PROSITE" id="PS50928">
    <property type="entry name" value="ABC_TM1"/>
    <property type="match status" value="2"/>
</dbReference>
<feature type="domain" description="ABC transmembrane type-1" evidence="10">
    <location>
        <begin position="87"/>
        <end position="296"/>
    </location>
</feature>
<comment type="subcellular location">
    <subcellularLocation>
        <location evidence="1">Cell inner membrane</location>
        <topology evidence="1">Multi-pass membrane protein</topology>
    </subcellularLocation>
    <subcellularLocation>
        <location evidence="8">Cell membrane</location>
        <topology evidence="8">Multi-pass membrane protein</topology>
    </subcellularLocation>
</comment>
<dbReference type="PANTHER" id="PTHR43357:SF4">
    <property type="entry name" value="INNER MEMBRANE ABC TRANSPORTER PERMEASE PROTEIN YDCV"/>
    <property type="match status" value="1"/>
</dbReference>
<dbReference type="InterPro" id="IPR035906">
    <property type="entry name" value="MetI-like_sf"/>
</dbReference>
<keyword evidence="4" id="KW-0997">Cell inner membrane</keyword>
<evidence type="ECO:0000256" key="7">
    <source>
        <dbReference type="ARBA" id="ARBA00023136"/>
    </source>
</evidence>
<evidence type="ECO:0000256" key="9">
    <source>
        <dbReference type="SAM" id="MobiDB-lite"/>
    </source>
</evidence>
<feature type="transmembrane region" description="Helical" evidence="8">
    <location>
        <begin position="217"/>
        <end position="242"/>
    </location>
</feature>
<keyword evidence="5 8" id="KW-0812">Transmembrane</keyword>
<comment type="caution">
    <text evidence="11">The sequence shown here is derived from an EMBL/GenBank/DDBJ whole genome shotgun (WGS) entry which is preliminary data.</text>
</comment>
<gene>
    <name evidence="11" type="ORF">FPZ12_018520</name>
</gene>
<feature type="transmembrane region" description="Helical" evidence="8">
    <location>
        <begin position="125"/>
        <end position="145"/>
    </location>
</feature>
<evidence type="ECO:0000313" key="12">
    <source>
        <dbReference type="Proteomes" id="UP000319769"/>
    </source>
</evidence>
<feature type="transmembrane region" description="Helical" evidence="8">
    <location>
        <begin position="174"/>
        <end position="196"/>
    </location>
</feature>
<dbReference type="Gene3D" id="1.10.3720.10">
    <property type="entry name" value="MetI-like"/>
    <property type="match status" value="2"/>
</dbReference>
<evidence type="ECO:0000256" key="8">
    <source>
        <dbReference type="RuleBase" id="RU363032"/>
    </source>
</evidence>
<organism evidence="11 12">
    <name type="scientific">Amycolatopsis acidicola</name>
    <dbReference type="NCBI Taxonomy" id="2596893"/>
    <lineage>
        <taxon>Bacteria</taxon>
        <taxon>Bacillati</taxon>
        <taxon>Actinomycetota</taxon>
        <taxon>Actinomycetes</taxon>
        <taxon>Pseudonocardiales</taxon>
        <taxon>Pseudonocardiaceae</taxon>
        <taxon>Amycolatopsis</taxon>
    </lineage>
</organism>
<evidence type="ECO:0000256" key="3">
    <source>
        <dbReference type="ARBA" id="ARBA00022475"/>
    </source>
</evidence>
<dbReference type="RefSeq" id="WP_144749074.1">
    <property type="nucleotide sequence ID" value="NZ_VMNW02000025.1"/>
</dbReference>
<protein>
    <submittedName>
        <fullName evidence="11">Iron ABC transporter permease</fullName>
    </submittedName>
</protein>
<feature type="transmembrane region" description="Helical" evidence="8">
    <location>
        <begin position="275"/>
        <end position="295"/>
    </location>
</feature>
<keyword evidence="6 8" id="KW-1133">Transmembrane helix</keyword>
<feature type="region of interest" description="Disordered" evidence="9">
    <location>
        <begin position="1"/>
        <end position="22"/>
    </location>
</feature>
<dbReference type="OrthoDB" id="5100908at2"/>
<comment type="similarity">
    <text evidence="8">Belongs to the binding-protein-dependent transport system permease family.</text>
</comment>
<feature type="transmembrane region" description="Helical" evidence="8">
    <location>
        <begin position="332"/>
        <end position="355"/>
    </location>
</feature>
<dbReference type="Proteomes" id="UP000319769">
    <property type="component" value="Unassembled WGS sequence"/>
</dbReference>